<dbReference type="SUPFAM" id="SSF55729">
    <property type="entry name" value="Acyl-CoA N-acyltransferases (Nat)"/>
    <property type="match status" value="1"/>
</dbReference>
<dbReference type="Gene3D" id="3.40.630.30">
    <property type="match status" value="1"/>
</dbReference>
<feature type="domain" description="N-acetyltransferase" evidence="2">
    <location>
        <begin position="1"/>
        <end position="72"/>
    </location>
</feature>
<organism evidence="3">
    <name type="scientific">Tetraselmis sp. GSL018</name>
    <dbReference type="NCBI Taxonomy" id="582737"/>
    <lineage>
        <taxon>Eukaryota</taxon>
        <taxon>Viridiplantae</taxon>
        <taxon>Chlorophyta</taxon>
        <taxon>core chlorophytes</taxon>
        <taxon>Chlorodendrophyceae</taxon>
        <taxon>Chlorodendrales</taxon>
        <taxon>Chlorodendraceae</taxon>
        <taxon>Tetraselmis</taxon>
    </lineage>
</organism>
<evidence type="ECO:0000313" key="3">
    <source>
        <dbReference type="EMBL" id="JAC84350.1"/>
    </source>
</evidence>
<accession>A0A061SN80</accession>
<dbReference type="Pfam" id="PF00583">
    <property type="entry name" value="Acetyltransf_1"/>
    <property type="match status" value="1"/>
</dbReference>
<dbReference type="PANTHER" id="PTHR47542:SF2">
    <property type="entry name" value="ACYL-COA N-ACYLTRANSFERASES (NAT) SUPERFAMILY PROTEIN"/>
    <property type="match status" value="1"/>
</dbReference>
<dbReference type="PROSITE" id="PS51186">
    <property type="entry name" value="GNAT"/>
    <property type="match status" value="1"/>
</dbReference>
<evidence type="ECO:0000259" key="2">
    <source>
        <dbReference type="PROSITE" id="PS51186"/>
    </source>
</evidence>
<dbReference type="PANTHER" id="PTHR47542">
    <property type="entry name" value="ACYL-COA N-ACYLTRANSFERASES (NAT) SUPERFAMILY PROTEIN"/>
    <property type="match status" value="1"/>
</dbReference>
<evidence type="ECO:0000256" key="1">
    <source>
        <dbReference type="SAM" id="MobiDB-lite"/>
    </source>
</evidence>
<dbReference type="InterPro" id="IPR016181">
    <property type="entry name" value="Acyl_CoA_acyltransferase"/>
</dbReference>
<dbReference type="GO" id="GO:0016747">
    <property type="term" value="F:acyltransferase activity, transferring groups other than amino-acyl groups"/>
    <property type="evidence" value="ECO:0007669"/>
    <property type="project" value="InterPro"/>
</dbReference>
<protein>
    <recommendedName>
        <fullName evidence="2">N-acetyltransferase domain-containing protein</fullName>
    </recommendedName>
</protein>
<name>A0A061SN80_9CHLO</name>
<dbReference type="EMBL" id="GBEZ01000546">
    <property type="protein sequence ID" value="JAC84350.1"/>
    <property type="molecule type" value="Transcribed_RNA"/>
</dbReference>
<feature type="compositionally biased region" description="Polar residues" evidence="1">
    <location>
        <begin position="93"/>
        <end position="102"/>
    </location>
</feature>
<reference evidence="3" key="1">
    <citation type="submission" date="2014-05" db="EMBL/GenBank/DDBJ databases">
        <title>The transcriptome of the halophilic microalga Tetraselmis sp. GSL018 isolated from the Great Salt Lake, Utah.</title>
        <authorList>
            <person name="Jinkerson R.E."/>
            <person name="D'Adamo S."/>
            <person name="Posewitz M.C."/>
        </authorList>
    </citation>
    <scope>NUCLEOTIDE SEQUENCE</scope>
    <source>
        <strain evidence="3">GSL018</strain>
    </source>
</reference>
<proteinExistence type="predicted"/>
<feature type="region of interest" description="Disordered" evidence="1">
    <location>
        <begin position="90"/>
        <end position="119"/>
    </location>
</feature>
<sequence length="119" mass="13501">MAIRRQGLGRHLLIRALKEAVSARKPCAGLHVDERNLPAICLYEASGFVRDAHIADYYRPGQHAIRMICDLDLDANPKLRQQLEAYEMRCNEKTAQGPAQRNRSGRHMETRRSSGAPQH</sequence>
<gene>
    <name evidence="3" type="ORF">TSPGSL018_1210</name>
</gene>
<dbReference type="AlphaFoldDB" id="A0A061SN80"/>
<dbReference type="InterPro" id="IPR000182">
    <property type="entry name" value="GNAT_dom"/>
</dbReference>